<gene>
    <name evidence="7" type="ORF">K469DRAFT_644370</name>
</gene>
<dbReference type="InterPro" id="IPR010071">
    <property type="entry name" value="AA_adenyl_dom"/>
</dbReference>
<comment type="similarity">
    <text evidence="4">Belongs to the NRP synthetase family.</text>
</comment>
<dbReference type="FunFam" id="3.30.300.30:FF:000015">
    <property type="entry name" value="Nonribosomal peptide synthase SidD"/>
    <property type="match status" value="5"/>
</dbReference>
<dbReference type="GO" id="GO:0019748">
    <property type="term" value="P:secondary metabolic process"/>
    <property type="evidence" value="ECO:0007669"/>
    <property type="project" value="UniProtKB-ARBA"/>
</dbReference>
<dbReference type="Proteomes" id="UP000800200">
    <property type="component" value="Unassembled WGS sequence"/>
</dbReference>
<dbReference type="FunFam" id="3.30.559.30:FF:000005">
    <property type="entry name" value="Nonribosomal peptide synthase Pes1"/>
    <property type="match status" value="3"/>
</dbReference>
<dbReference type="Pfam" id="PF00668">
    <property type="entry name" value="Condensation"/>
    <property type="match status" value="10"/>
</dbReference>
<dbReference type="InterPro" id="IPR036736">
    <property type="entry name" value="ACP-like_sf"/>
</dbReference>
<dbReference type="FunFam" id="3.30.559.30:FF:000002">
    <property type="entry name" value="Nonribosomal peptide synthase Pes1"/>
    <property type="match status" value="3"/>
</dbReference>
<dbReference type="Gene3D" id="1.10.1200.10">
    <property type="entry name" value="ACP-like"/>
    <property type="match status" value="7"/>
</dbReference>
<dbReference type="FunFam" id="3.30.559.10:FF:000037">
    <property type="entry name" value="Nonribosomal peptide synthase Pes1"/>
    <property type="match status" value="1"/>
</dbReference>
<dbReference type="FunFam" id="3.40.50.980:FF:000001">
    <property type="entry name" value="Non-ribosomal peptide synthetase"/>
    <property type="match status" value="2"/>
</dbReference>
<feature type="domain" description="Carrier" evidence="6">
    <location>
        <begin position="734"/>
        <end position="810"/>
    </location>
</feature>
<sequence length="7808" mass="869693">MFLEVDIKHLTKIRGMAEGNKEQFVGVLRTAWALVLRCYTGTRGVCFGYREIGLGNVIDGPREAQDAFIEPIVEYRAPITGDELKMGELAKRYPYNTTVELRALHSSTTFQNAAASARPKAILDEVCCQNHIYLRVEIADGGPNVFLDFDSSMMSIEEACGVVSTLDKTLTEILQSPTCTVGELDYLGEWSRQKLREWNSAPLQKVERCIHEVIRDRVENRPEKEAVCAWDGNLTFAELDDISTTLACRLVKLGVGPETFVPLCFHKSKWAVVSMLAVLKAGGAFVPLDPTHPIPRLQSLSRRINAKVLLCSRVYAESLTTVADTVIPIDDNTLGTLSQYVYYQLPHVAPDNAAYIIFTSGTTGEPKGATIEHAAFCSSAKAHGPAIHICPESRVLQFAAHTFDSSLIETLTPLMVGACVCIPNEEARLNDIASAMTTMQVNLAILTPSFVGFIHPAQVPELKTLVLAGEAMSKEHVSTWSHINLVNGYGPTECAVSAIINPSMRGMHPANVGRPVGGHCWLVDPKNHNRLVPVGCSGELLVEGPTLARGYLNDEKRTSEAFIRDPLWAPGRRFYKTGDLLRYNSNGTLHFVGRKDTQVKVHGQRVELGEIEHHLSADVDVRHGLILLPKEGPCKRKIVAIMSLAHEPDGQSLQLVAESPTGSTAKYVSALRNGLSARLPVYMIPSVWIVVESIPLLSSGKLDRKRVGKWVEDFSDELYRHTTEVAQLEESSSRPANEIETKLRQIWSHVLNLDVDQIGLNRSFLNLGGDSISAMQVMSQCQRLGIGLKVQAILRSKSIAHLANYAKDVKICSDYREVVEQEFDLTPIQQHYFMLPNQGNGYFNQSVFLRTTRRIDESTLRKAIETIIERHSMLRARFSRTGPGGPWRQRITQQVSQSYRLRHLLVASQEETTSHIAASHACLDAVRGPLFAADLFQVGDREQLLFLTANHLVIDLVSWRVILEETEEILSNPSAPLLAQTVMPFQAWCNLQAEHCQGLSPSEVFPVNGVPYGDLEYWGMENVPNNYGGVVSEGFELNTDSTALVIKKCHYALRTEHVDVLLSALIYSFALIFPGRTVPPVYNEGHGREPWDDSIDISRTVGWFTSLYPVFVPNEACRNAVDIVRHVKDLRRRVPNNGRPYFATRFLTAQGKAAFSDHWPMELAFNYLGQYQQLERAGALLQPVEELVGEARGAGGTADVGENAPRFALFEVSAVVAQGKLRFSFTFNRRLKHQGEIRRWISACYESLGTIAEKLSNLAPEPTLADFPLLPLSYSQLEALVLQRLPEKGIQNIQEVEEIYPCSPMQRGLLLSRTKNSNFYAVHGISEVVPQRSAGVDPAVLEDAWRTVISRHAALRTIFAESLNNSDGLYSQIVLKDLQPDIARLSCDDDAVALDTLINQPPISYDDGKRPPHRFTICQTMSGKVYCKLEISHTIMDGASMSVLFRDLALAYEGRLEIEPRPLFSDYIAHLDRQSFESGMQYWESYLDGIEPCHIPVLTDGVAASPKQLRSLKVSFEKLRELQDFCNIQRVTLSNVCHVAWAMTLRCFLGTDQPCFGYLTSGRDPSIPNSENAIGPFINMLVCRLDLKASTSLSDVLDQVQRDYVESLPHRHTPLAEVQHALNLSGTALFNTIISYRKLPPVREPDSMAITFSERVPNHDPTEYNVSINVEATDNTAAIDLNYWTDTISDGQAENIASTFVHSLKNILYNADCPIGQLDNLSERNHHQIGKWNCSMPGRIDSCIHWIFEQQVKLRPQAAALRGWDHSFTFEQLDLAASRVAHLLIKFGIAPETYVPLCFDKSAWTIVAMLGVLKAGGACVPMDPTHPRSALEVRIRDAHANVVLTSPHRAQIFESMVPNVISVGPSLLEVLPSVDCPACPAVRPHNSAFIIFTSGSTGTPKAVVLEHRSLVTSFNAHGSALCIGQDTRMLQFSTYTFDNSIEEMFTTLTRGGCVCIPSEHDRMNDLAGVINRFKVNFCCLTPTVASFLEPRDVPTLKDLALGGEPLTKKNIEVWSEYVRLHGQYGPSECSIDSVLHVGIETGDDPTNLGRSVGCVSWLVDPSNYNRLVPIGCVGELMIEGPIVSRGYLNFPERTAMSFIENPKWSLGQELSWVKAIPDGQRRMYKTGDLVRYNSDGTMTYLGRIDTQIKLHGQRIELGEIEHHVKASLSETVQSAVELVSPGGKEALAVFLCAPLESTDQPSNEDVLLPIYEATRALAKKVETSVSSALASYMVPSLYIPVARMPMTSSGKLDRRALRALVRDLSDDVAATYRLAGRTGRAPATNMEKTITTLWEDVLTLEPNTVGAEDNFFRLGGDSIRAMRLVTAARLKGVVLTVANIFQRPKLEDMAHNTSLIRDDSRSEVAQLDIKPFSLIQGLEDPTDLKEEITGLCQVDLDSIEDIYPCTSIQEGLMALSMKDPGAYVAHNIYRLNQRTDLKRFKEAWRAVVQSESILRTRTVYVKDRGFFQVVVRESINWCSAVDLEGLSGSDCNVPAYNGGRLTQYTIVGEDTDAPCFIWTIHHALYDGWCFPLILKRIENCYQSPQSAGSAPATAYQMFIKYLSQIDMSESDSFWRATLSDTSAPQFPQLPQPAYQARATSFVKRTIEVSHRPDTEVTMPSRVRAAWALAVAIFSGSDDVVFGETMTGRDAPVPGISDMIGPTLATVPSRVKINRENTVGTFLKEVQAQSARVLPFQNAGIQRIKRLCPDAAAACEFQNLLAINHGADDPLDDSLWSLQDSSTIGTNFYIHPLMVSCTVSKGKVYVDAHYDQDVISAWQVGQLLQEFETILQRFNEESNLQEKIGNMRLLSAADEDAIREWNGETLTLVDECAHHTIEEQVRILPNGTEAVCSWDASFTYRQLDDLAATLARFLRSLGVGPEVTVPLCFEKSAWTIVAMLAVLKSGGAFVPLDPASPVARLRNIVEDVRARLLLCSTKYQIFCEALAGKVIPVNKDTIDQMLHVQYPLPVCSSKSAAYIIYTSGSTGNPKGTLVEHSAFCTAAASHGPSMRMDSSTRALQFSSYTFDVSLLEILTTLGLGGCVCIPSETARLNDIASVINEMRINWASLTPSFAQLIRPSAVPTLRTLALLGEPMSQNHLSTWAGKVKLLNAYGPTECAVITTVKEMDTTTEPTNIGRPVGGRCWIADKCNHDRLIPIGSIGELLVEGPVLARGYLNNEQKTEEVFVRNLKWANGDVRVYKTGDLVGYAPNGDLMFIGRKDTQTKVRGQRLELGEVEFRLRTDPLIQHALVAVPSNGFCSKRLVAVLSLRDLPDSRPASSAFELVVHEEASPYLPKIRDRLCDWLPSYMIPSTWIVLQGLPLLSSGKLNRRRVVEWIEQMSEDTYREVSKINAREVEVKNPKSDVEKKLQQIWGHILNLPTDQIPLNQSFLLLGGDSISAMQVMARCRADGLGVTVRDIIRSKSIAELAALATATEHESYEVEDSDKPFDLSPIQRLFFDCVGNNWRQFNQSVLLRLRKHTESSRIIQAIKTVVNAHSMLRARFGKDVEGTWYQSISQDVSASFRFRVHEYSGDIMNDLNIKTSIEESQKSLDILNGPVLAVDVFESTNSARQLLCLAAHHLVIDVVSWRVILQDLEDILGTGKAKIQSSLPFQTWCRVQSEAQPDSYGGVYPSDEVPRADFAYWGMAEKQNLSGDAIRKGFEVDANTTSKLLGYCHSSLNAEPLDLFLASLLHSFQRVFSDRPVLPAIYNEGHGRETWDPKQDLSRTVGWFTTMCPVFSPTLPAKGGHEIVDLVRWIKDLRSRVPGKGRPYFAYRLLTKEGRERFSDHWPMEVTFNYLGHYQQFERQDALLQPADSLSGQSINVASNIGYGVPRFALFDISASVTQGSISFSFTYNRHMQRQSSIRQWISQCQRTLQDAADQLVRVEPKPSLSDFPLVPLTFNGVAKLAEKLSHVGVSALEQIEDVYPCSPMQQGILFSQMRNPKYYAYSSIFEARSTREGQPVDIRTLAQAWQSVVYRYSTMRTIFVDGICKEGEVGQVVLKQCTARVEQLESNTENAEEILNRQQPADYRNGQPPHRLTLCRSPTGRVFCKLEISHALVDGSSIPILIRKLTEAYENTAEEGHISLYSEYIARLLRTPQKLHVKFWKNYLADVEPCYFPVINDGASGDPALRCYKLQLTRTAELQAFCMKRGVTLSNVLQLVWGLVLRCYTGSNEVCFGYLTSGRDAPVQGIQDAIGTFINILICRINLTDDLHLEKALDKIQFDYINSIAHQSCSLAEVQHELNLAGSSIFNSAFTFQNRSNVQNPVGSTVVFDVLRAQDPSEYNLTVNAEAWESSITVSFTYWTDRVSDAQAVNLANTFDHVLQGIVQGTSQARTIGELDLLSGHGWKQILDWNKSLPGTVEKCIHEMIDEHALLRPAFTPAVCAWDASFTFVELERTTALLASHLVSIGVRPGVYVPLCFEKSAWYIVAMLAVMKAGGAFIPLDPTHPIARLKVLIETVDSSLLLCSKEYEGKASAVAKMAVVVDHSSVNSLASLSGPFRSAITTPPTLAYIIFTSGTTGIPKGTMIEHGAFCTSATEHAQTFYIGSSSRVYQFASYTFDASIMEIFTTLIAGGCVCVPSEEERMNDIPRSIRRMDANWLCLTPSVADTLQPESIPGVRVLILAGEAMSSRHITKWSGRKLCLINGYGPSETCVVATTGVKVDKDGNIIDMDPSNIGSAVGCRSWVTDPRDYNRLVPIGCVGELVVEGRTVGRGYVNNEQKTKEVFVNDVAWMKQGPIADALLSKERMYRTGDLVRYNSDGTLTFVSRKDTQIKLNGQRIELGEIETHVMANIPHNSQASVELLSLKRKVLAVFYTLPDHVLDVPTEKDYATIFASDPTMDDLLLPMSDTVLSSARAIHAGLTGDLPSYMIPSLYIPVAKLPWTKSGKLDRRRLKTMVYGLSPAHLSHYNIAANSSGRLAPTTHMETKLQRAWASVLSLSLESIGAEDNFFGLGGDSISAMKLVSAARKEGVSLAVGDILRNPKLSEMSRTCQALGQETELELQPFALLGGSDRIDQVLDELAKQCAVSKDEIQDAYPCSSLQEGLITLSMKQSGAYVARNVFLLPQQIDLDRFKHAWQKTLEDVDILRTRIVHTSTSSFVQVVLQNRSIKWHLADSLKTVSEESMPLKLQNGGELTRYTIIQDTESNERYFVWSLHHALYDGWSLPMVLKRVEEFYFDCALDLPKASYAQFINYLVNTDARASEEFWKNRLSGTSPLHFPQSALSAADVPRKSATLTHSMDLPLEPTGLTLPTLIKSAWALVVSAYVGLDEVIFGETLTGRDIPVPEITDIVGPTFTTVPTRIRVDHDLTVKDYAQNIQQMVAETIPHQHTGLQHIRRLNSDTSLACEFQNLLVIQSAEEKLRDGFLKPQSNGVGNNFFTYPLVVECSTGNSRVQFCAYHDENLISGWEVQRLLYQFDFVLQQLSTFVRVDSKKVGEVQIFSPQDHELVSSWNGHEARVLDECLHDTFIRTASSQPDAPAVCAWDGQFTYGEVNEYAGRIAQRLIKAGVGPEVLVPFCMDKSAWNAVVTLGILMAGGAFVPLDPSHPTSRHEEIIKDTKARVLLCSPHYQHRYAKLVEMTLAVDGESISGLPPCHHPTEHLSHAAPSNVAYVIFTSGSTGKPKGVQIQHRACSSSSLGYREALRMRSTSRVFQFASLCFDAAIMEVLTTLTYGGCICVPDDEERLNDLSGAIARMEVSWAFFTPSVANIIDPASVPCLKTLVVGGELLPIEIINKWGEKVELINAYGPTEASVVTSGNFEVARNKNPLNIGKPHTGGFAWISDPSNVDRLAPVGCIGELLLEGPFLSRGYLNDEEKTTQAFVENPAWSQAFRTAPCRVYKTGDLVRYDSDGALLFVGRKDGQVKLHGQRLELGEIEHRLEADPRIRHVIVIHPKTGLCKERLVAVLSLTDLSSADVAIGSSRCQVVQGPRMETARRLVSKVRDRLSDQLPPYMVPSTWAVVERIPMLVSGKLDRKQVANWVQNLDTETHDRITGVETPEGSTTPSTFTAKLLQHIWSRVLNLPIEKVKPDQSFISLGGDSITAMQVMARCRKEHINFSLHEVLKSKSVAHLALFARSGIQSEVRDETTDVVFDLSPIQQLYFQTHNEYTGSSRCNQSFSFRITRAVQAQEIDRAIETIVQQHSMLRAHFEKSKVGVWQQKITQDVASSYRFLEHDVPSHQIAPFVARAQSSLDIQEGPLLIVDLFNTEKGERIISLVAHHLVIDMVSWRIILQDLEELLLTQTLAVDKSLSFQSWCALQAEENRRERNEVLPCNVPPADMGFWGMSGKTNTYADVENVGFEVDEAITQSALAVCNKALRTEPIDIFLAVIAHSFTRVFGGRSTPTVFNEGHGREAWNSSLDLSRTVGWFTTIVPVHVSVDKEEDDIVDTIRRVKDIRRSTPGNGRPYFAHRFLTPGGRSRFNDHGAMEIIFNYLGRMQQLERSDSLFQQVECFTNEEEAKLTADVGPNATRLALFEVSAAVVNNKIRFSFVFNGKMQHQHNIRLWISECKRTLKESVRRLSDMRPERTLSDYPLLPIGYEGLQKMADHIYPAHGILEPDEIEDVYPCAPMQEGILLSQTKDPESYVFHTTYEIKSINGTALNADKLLKAWQKVVDRHAALRTTFIDSVYKGGVFDQIVVKKVDSGAVFFRCGDSDIYDKLGSVKIRDTNWKKLPKLPHQLSLCETLTGRFVIKLEVNHAVIDGGSIFVMMQDLAAAYEDRIPNAPSLLYSNYISYIRGQSPDAGMTFWKKYLDGVRPCSFPTLNKRPVEEKRLGAITLEFDRFSKLIELCEKWKVTLSNILQAAWALVLAHFTGSDDVCYGYLASGRDAPLDGIEHAVGAFINMLVFRLKIDRTKTLQQIFLQVQSDYLESLPFQHVSVARLQHDLGLKGQSLFNTAMSIQNYQNSSGVQEASIAFDQITSHDPSEYVVTANILTSRNQEMVVFRYWTDKVSDDQALELSRVMTTLLDHIIHRPQQTLGDLKLVSEAQNPVIPGIVNEKLLRTMVSQCVRETIERLFSTGELFRLNANEAASVVGRRLSPVMHTAQNSPTSSGCKSDSAAVEYPTDSSTDDEPERIRTTKKLDLPSRSTQKLRQLWSIYLGKDPKLIKNDSGFFDMGGDSIIAMQMAGAAREEGLVMKVADVFKNPTFADMASKVMMGDEIGSAIKSQTKKDSHVMAPAVRILTSDPYERYSLLKFSNVEHFLQERICPKVGLFRGGILDVFPVTNFQALAITGALLESKWMLNYFFFDGQGRGDIQRVKRAALRVVQTFDIFRTVFINYGDQFLQVVLRKLQPEFAVHETDQDLADYTLALQKKDKELGPRLGEPFVQFTVLKQKNSNRHRIIIRMSHAQYDGVCLGRIFTGLQAAYQGQPIPSSPPFSNYVRDSAGGISSQHYEYWRGFLEGASMTEIIHKDSPNYRKPTSNTVVLKKAMRLIPPSSESITPATMIKAAWSLVLAQITAEKDIIFGNVISGRNAAVPGVESIVGPCVNLIPVRVKFERGWTALDLLRLVQEQQVASMPYESLGFRDIIKHCTNWPDWIHFSTIVQHQNVDLGKQFRLGENVYTMGSLGTQENLADIVILSTPLRNGDVEITLSYTPDSAVPASFAEDAFRRLCEVVQSFSCKPRQPLPSPNEIANATYQVVQDIITNKPEPLDVLSTVDGFDKKLLVTLSDMLTRMWNQVLGGEDEKFQMFRIDSSFFDLGGDIIGLAQLASLLEQEGFKIKVEELIEHPIMLEQLVVLSSKQQEMQHEKEDWINMTITPALNDSDTEHKKTPKKLWRMRSDLAKSIVRKESKKWVKAAA</sequence>
<dbReference type="GO" id="GO:0016874">
    <property type="term" value="F:ligase activity"/>
    <property type="evidence" value="ECO:0007669"/>
    <property type="project" value="UniProtKB-KW"/>
</dbReference>
<dbReference type="FunFam" id="3.30.559.30:FF:000003">
    <property type="entry name" value="Nonribosomal peptide synthase SidD"/>
    <property type="match status" value="2"/>
</dbReference>
<name>A0A6A6DGI6_9PEZI</name>
<evidence type="ECO:0000256" key="4">
    <source>
        <dbReference type="ARBA" id="ARBA00029454"/>
    </source>
</evidence>
<dbReference type="PANTHER" id="PTHR45398:SF1">
    <property type="entry name" value="ENZYME, PUTATIVE (JCVI)-RELATED"/>
    <property type="match status" value="1"/>
</dbReference>
<protein>
    <submittedName>
        <fullName evidence="7">Amino acid adenylation domain-containing protein</fullName>
    </submittedName>
</protein>
<feature type="domain" description="Carrier" evidence="6">
    <location>
        <begin position="7092"/>
        <end position="7165"/>
    </location>
</feature>
<dbReference type="SUPFAM" id="SSF47336">
    <property type="entry name" value="ACP-like"/>
    <property type="match status" value="7"/>
</dbReference>
<dbReference type="FunFam" id="1.10.1200.10:FF:000005">
    <property type="entry name" value="Nonribosomal peptide synthetase 1"/>
    <property type="match status" value="4"/>
</dbReference>
<dbReference type="Gene3D" id="3.40.50.12780">
    <property type="entry name" value="N-terminal domain of ligase-like"/>
    <property type="match status" value="5"/>
</dbReference>
<dbReference type="Pfam" id="PF00550">
    <property type="entry name" value="PP-binding"/>
    <property type="match status" value="7"/>
</dbReference>
<dbReference type="SUPFAM" id="SSF52777">
    <property type="entry name" value="CoA-dependent acyltransferases"/>
    <property type="match status" value="19"/>
</dbReference>
<keyword evidence="3" id="KW-0436">Ligase</keyword>
<dbReference type="Gene3D" id="3.30.559.10">
    <property type="entry name" value="Chloramphenicol acetyltransferase-like domain"/>
    <property type="match status" value="9"/>
</dbReference>
<dbReference type="Gene3D" id="3.30.300.30">
    <property type="match status" value="5"/>
</dbReference>
<dbReference type="CDD" id="cd19545">
    <property type="entry name" value="FUM14_C_NRPS-like"/>
    <property type="match status" value="2"/>
</dbReference>
<evidence type="ECO:0000256" key="2">
    <source>
        <dbReference type="ARBA" id="ARBA00022553"/>
    </source>
</evidence>
<dbReference type="FunFam" id="3.30.559.10:FF:000017">
    <property type="entry name" value="Nonribosomal peptide synthase Pes1"/>
    <property type="match status" value="2"/>
</dbReference>
<evidence type="ECO:0000256" key="3">
    <source>
        <dbReference type="ARBA" id="ARBA00022598"/>
    </source>
</evidence>
<dbReference type="InterPro" id="IPR009081">
    <property type="entry name" value="PP-bd_ACP"/>
</dbReference>
<evidence type="ECO:0000313" key="8">
    <source>
        <dbReference type="Proteomes" id="UP000800200"/>
    </source>
</evidence>
<dbReference type="InterPro" id="IPR020806">
    <property type="entry name" value="PKS_PP-bd"/>
</dbReference>
<dbReference type="PROSITE" id="PS50075">
    <property type="entry name" value="CARRIER"/>
    <property type="match status" value="7"/>
</dbReference>
<dbReference type="InterPro" id="IPR000873">
    <property type="entry name" value="AMP-dep_synth/lig_dom"/>
</dbReference>
<evidence type="ECO:0000259" key="6">
    <source>
        <dbReference type="PROSITE" id="PS50075"/>
    </source>
</evidence>
<dbReference type="InterPro" id="IPR023213">
    <property type="entry name" value="CAT-like_dom_sf"/>
</dbReference>
<feature type="domain" description="Carrier" evidence="6">
    <location>
        <begin position="6009"/>
        <end position="6085"/>
    </location>
</feature>
<evidence type="ECO:0000256" key="1">
    <source>
        <dbReference type="ARBA" id="ARBA00022450"/>
    </source>
</evidence>
<dbReference type="PANTHER" id="PTHR45398">
    <property type="match status" value="1"/>
</dbReference>
<dbReference type="InterPro" id="IPR045851">
    <property type="entry name" value="AMP-bd_C_sf"/>
</dbReference>
<evidence type="ECO:0000256" key="5">
    <source>
        <dbReference type="SAM" id="MobiDB-lite"/>
    </source>
</evidence>
<feature type="domain" description="Carrier" evidence="6">
    <location>
        <begin position="3359"/>
        <end position="3435"/>
    </location>
</feature>
<dbReference type="Gene3D" id="3.30.559.30">
    <property type="entry name" value="Nonribosomal peptide synthetase, condensation domain"/>
    <property type="match status" value="10"/>
</dbReference>
<dbReference type="GO" id="GO:0031177">
    <property type="term" value="F:phosphopantetheine binding"/>
    <property type="evidence" value="ECO:0007669"/>
    <property type="project" value="InterPro"/>
</dbReference>
<reference evidence="7" key="1">
    <citation type="journal article" date="2020" name="Stud. Mycol.">
        <title>101 Dothideomycetes genomes: a test case for predicting lifestyles and emergence of pathogens.</title>
        <authorList>
            <person name="Haridas S."/>
            <person name="Albert R."/>
            <person name="Binder M."/>
            <person name="Bloem J."/>
            <person name="Labutti K."/>
            <person name="Salamov A."/>
            <person name="Andreopoulos B."/>
            <person name="Baker S."/>
            <person name="Barry K."/>
            <person name="Bills G."/>
            <person name="Bluhm B."/>
            <person name="Cannon C."/>
            <person name="Castanera R."/>
            <person name="Culley D."/>
            <person name="Daum C."/>
            <person name="Ezra D."/>
            <person name="Gonzalez J."/>
            <person name="Henrissat B."/>
            <person name="Kuo A."/>
            <person name="Liang C."/>
            <person name="Lipzen A."/>
            <person name="Lutzoni F."/>
            <person name="Magnuson J."/>
            <person name="Mondo S."/>
            <person name="Nolan M."/>
            <person name="Ohm R."/>
            <person name="Pangilinan J."/>
            <person name="Park H.-J."/>
            <person name="Ramirez L."/>
            <person name="Alfaro M."/>
            <person name="Sun H."/>
            <person name="Tritt A."/>
            <person name="Yoshinaga Y."/>
            <person name="Zwiers L.-H."/>
            <person name="Turgeon B."/>
            <person name="Goodwin S."/>
            <person name="Spatafora J."/>
            <person name="Crous P."/>
            <person name="Grigoriev I."/>
        </authorList>
    </citation>
    <scope>NUCLEOTIDE SEQUENCE</scope>
    <source>
        <strain evidence="7">CBS 207.26</strain>
    </source>
</reference>
<dbReference type="FunFam" id="3.40.50.12780:FF:000014">
    <property type="entry name" value="Nonribosomal peptide synthetase 1"/>
    <property type="match status" value="5"/>
</dbReference>
<feature type="compositionally biased region" description="Polar residues" evidence="5">
    <location>
        <begin position="7050"/>
        <end position="7061"/>
    </location>
</feature>
<dbReference type="EMBL" id="ML994689">
    <property type="protein sequence ID" value="KAF2177349.1"/>
    <property type="molecule type" value="Genomic_DNA"/>
</dbReference>
<feature type="domain" description="Carrier" evidence="6">
    <location>
        <begin position="2281"/>
        <end position="2357"/>
    </location>
</feature>
<dbReference type="SMART" id="SM00823">
    <property type="entry name" value="PKS_PP"/>
    <property type="match status" value="5"/>
</dbReference>
<dbReference type="Pfam" id="PF00501">
    <property type="entry name" value="AMP-binding"/>
    <property type="match status" value="5"/>
</dbReference>
<feature type="region of interest" description="Disordered" evidence="5">
    <location>
        <begin position="7048"/>
        <end position="7088"/>
    </location>
</feature>
<dbReference type="InterPro" id="IPR020845">
    <property type="entry name" value="AMP-binding_CS"/>
</dbReference>
<organism evidence="7 8">
    <name type="scientific">Zopfia rhizophila CBS 207.26</name>
    <dbReference type="NCBI Taxonomy" id="1314779"/>
    <lineage>
        <taxon>Eukaryota</taxon>
        <taxon>Fungi</taxon>
        <taxon>Dikarya</taxon>
        <taxon>Ascomycota</taxon>
        <taxon>Pezizomycotina</taxon>
        <taxon>Dothideomycetes</taxon>
        <taxon>Dothideomycetes incertae sedis</taxon>
        <taxon>Zopfiaceae</taxon>
        <taxon>Zopfia</taxon>
    </lineage>
</organism>
<accession>A0A6A6DGI6</accession>
<dbReference type="NCBIfam" id="TIGR01733">
    <property type="entry name" value="AA-adenyl-dom"/>
    <property type="match status" value="5"/>
</dbReference>
<proteinExistence type="inferred from homology"/>
<feature type="domain" description="Carrier" evidence="6">
    <location>
        <begin position="7675"/>
        <end position="7751"/>
    </location>
</feature>
<feature type="domain" description="Carrier" evidence="6">
    <location>
        <begin position="4925"/>
        <end position="5001"/>
    </location>
</feature>
<dbReference type="CDD" id="cd19542">
    <property type="entry name" value="CT_NRPS-like"/>
    <property type="match status" value="4"/>
</dbReference>
<dbReference type="FunFam" id="3.30.559.10:FF:000016">
    <property type="entry name" value="Nonribosomal peptide synthase Pes1"/>
    <property type="match status" value="3"/>
</dbReference>
<dbReference type="CDD" id="cd19534">
    <property type="entry name" value="E_NRPS"/>
    <property type="match status" value="3"/>
</dbReference>
<dbReference type="SUPFAM" id="SSF56801">
    <property type="entry name" value="Acetyl-CoA synthetase-like"/>
    <property type="match status" value="5"/>
</dbReference>
<evidence type="ECO:0000313" key="7">
    <source>
        <dbReference type="EMBL" id="KAF2177349.1"/>
    </source>
</evidence>
<keyword evidence="1" id="KW-0596">Phosphopantetheine</keyword>
<dbReference type="InterPro" id="IPR001242">
    <property type="entry name" value="Condensation_dom"/>
</dbReference>
<dbReference type="PROSITE" id="PS00455">
    <property type="entry name" value="AMP_BINDING"/>
    <property type="match status" value="5"/>
</dbReference>
<dbReference type="CDD" id="cd05918">
    <property type="entry name" value="A_NRPS_SidN3_like"/>
    <property type="match status" value="5"/>
</dbReference>
<dbReference type="InterPro" id="IPR006162">
    <property type="entry name" value="Ppantetheine_attach_site"/>
</dbReference>
<dbReference type="NCBIfam" id="NF003417">
    <property type="entry name" value="PRK04813.1"/>
    <property type="match status" value="5"/>
</dbReference>
<dbReference type="PROSITE" id="PS00012">
    <property type="entry name" value="PHOSPHOPANTETHEINE"/>
    <property type="match status" value="3"/>
</dbReference>
<keyword evidence="8" id="KW-1185">Reference proteome</keyword>
<dbReference type="InterPro" id="IPR042099">
    <property type="entry name" value="ANL_N_sf"/>
</dbReference>
<keyword evidence="2" id="KW-0597">Phosphoprotein</keyword>
<dbReference type="OrthoDB" id="416786at2759"/>